<sequence>MIAEVCINYQDANVDRTFDYLVPEHFKEFVEVGKRVYVAFGVSNRVVEGLIVNVKNDTNVEKDKLKCILAVIDEIPVVSEEQIKLALSIKDYYALKLGQALELVIPPFVSNKEIYQISVQRTEHIDLEDEFLEVYNRIMKKPVLADSKFARENKEKIISLFLKGLLKYELRPLKDLEDKIENSLMQPHYTLTEEQNKALSTIKTAFDEGVYKNILLFGVTGSGKTEVYIQAMKYVVEKGKSVILMVPEISLTPQMIERVKNRLNTDVVVYHSKMSSTQRQVAWLKLKNGKAKVIIGPRSAIFAPAKEIGLIIVDEEHEPSYKSEKSPRINAVEVAQMRAKINSIPVVLGSATPTVEHYFWAISGKYILCSLKNRINMKMPDVFVVDMKKELLEGNRSIFSRLLLSEIEKNLQRKEQVLLFLNRRGYSPVVICRECGYVYMCKNCSISLTYHKTGYLKCHYCNYKEKYTGVCPKCGSKYMRQYGSGTQKIEDEIKMYFRDAKVLRVDRDTTTRKNAIEEIFNKFKQKEADILIGTQMIAKGLHFPDLTLVGVVNADTILNMPDFRSKERTFQLLTQVAGRAGREKQGRVIIQTFNPDDYSVVAASKHDYDSFFKEEIKLRKTLEYPPYVYIVNFLVVSHSERYAKKGIENVYRLLEECSKTTDAKIYGPSESPIFKVENQYRYHILVKFKKALQMIEVANKIKERYNYNNAELIIDINPWNTL</sequence>
<dbReference type="HAMAP" id="MF_00983">
    <property type="entry name" value="PriA"/>
    <property type="match status" value="1"/>
</dbReference>
<dbReference type="Proteomes" id="UP001164909">
    <property type="component" value="Chromosome"/>
</dbReference>
<accession>A0ABY7BTP3</accession>
<dbReference type="PROSITE" id="PS51192">
    <property type="entry name" value="HELICASE_ATP_BIND_1"/>
    <property type="match status" value="1"/>
</dbReference>
<feature type="binding site" evidence="11">
    <location>
        <position position="471"/>
    </location>
    <ligand>
        <name>Zn(2+)</name>
        <dbReference type="ChEBI" id="CHEBI:29105"/>
        <label>1</label>
    </ligand>
</feature>
<proteinExistence type="inferred from homology"/>
<evidence type="ECO:0000256" key="10">
    <source>
        <dbReference type="ARBA" id="ARBA00023235"/>
    </source>
</evidence>
<comment type="catalytic activity">
    <reaction evidence="11">
        <text>ATP + H2O = ADP + phosphate + H(+)</text>
        <dbReference type="Rhea" id="RHEA:13065"/>
        <dbReference type="ChEBI" id="CHEBI:15377"/>
        <dbReference type="ChEBI" id="CHEBI:15378"/>
        <dbReference type="ChEBI" id="CHEBI:30616"/>
        <dbReference type="ChEBI" id="CHEBI:43474"/>
        <dbReference type="ChEBI" id="CHEBI:456216"/>
        <dbReference type="EC" id="5.6.2.4"/>
    </reaction>
</comment>
<evidence type="ECO:0000256" key="2">
    <source>
        <dbReference type="ARBA" id="ARBA00022705"/>
    </source>
</evidence>
<dbReference type="PANTHER" id="PTHR30580">
    <property type="entry name" value="PRIMOSOMAL PROTEIN N"/>
    <property type="match status" value="1"/>
</dbReference>
<dbReference type="SUPFAM" id="SSF52540">
    <property type="entry name" value="P-loop containing nucleoside triphosphate hydrolases"/>
    <property type="match status" value="2"/>
</dbReference>
<evidence type="ECO:0000256" key="5">
    <source>
        <dbReference type="ARBA" id="ARBA00022801"/>
    </source>
</evidence>
<keyword evidence="8 11" id="KW-0067">ATP-binding</keyword>
<dbReference type="Pfam" id="PF18074">
    <property type="entry name" value="PriA_C"/>
    <property type="match status" value="1"/>
</dbReference>
<dbReference type="InterPro" id="IPR027417">
    <property type="entry name" value="P-loop_NTPase"/>
</dbReference>
<comment type="subunit">
    <text evidence="11">Component of the replication restart primosome.</text>
</comment>
<comment type="function">
    <text evidence="11">Initiates the restart of stalled replication forks, which reloads the replicative helicase on sites other than the origin of replication. Recognizes and binds to abandoned replication forks and remodels them to uncover a helicase loading site. Promotes assembly of the primosome at these replication forks.</text>
</comment>
<dbReference type="InterPro" id="IPR041222">
    <property type="entry name" value="PriA_3primeBD"/>
</dbReference>
<keyword evidence="1 11" id="KW-0639">Primosome</keyword>
<dbReference type="EC" id="5.6.2.4" evidence="11"/>
<evidence type="ECO:0000256" key="1">
    <source>
        <dbReference type="ARBA" id="ARBA00022515"/>
    </source>
</evidence>
<feature type="binding site" evidence="11">
    <location>
        <position position="461"/>
    </location>
    <ligand>
        <name>Zn(2+)</name>
        <dbReference type="ChEBI" id="CHEBI:29105"/>
        <label>2</label>
    </ligand>
</feature>
<evidence type="ECO:0000256" key="9">
    <source>
        <dbReference type="ARBA" id="ARBA00023125"/>
    </source>
</evidence>
<dbReference type="Gene3D" id="3.40.50.300">
    <property type="entry name" value="P-loop containing nucleotide triphosphate hydrolases"/>
    <property type="match status" value="2"/>
</dbReference>
<evidence type="ECO:0000259" key="12">
    <source>
        <dbReference type="PROSITE" id="PS51192"/>
    </source>
</evidence>
<keyword evidence="9 11" id="KW-0238">DNA-binding</keyword>
<dbReference type="InterPro" id="IPR005259">
    <property type="entry name" value="PriA"/>
</dbReference>
<organism evidence="14 15">
    <name type="scientific">Caldicellulosiruptor morganii</name>
    <dbReference type="NCBI Taxonomy" id="1387555"/>
    <lineage>
        <taxon>Bacteria</taxon>
        <taxon>Bacillati</taxon>
        <taxon>Bacillota</taxon>
        <taxon>Bacillota incertae sedis</taxon>
        <taxon>Caldicellulosiruptorales</taxon>
        <taxon>Caldicellulosiruptoraceae</taxon>
        <taxon>Caldicellulosiruptor</taxon>
    </lineage>
</organism>
<comment type="similarity">
    <text evidence="11">Belongs to the helicase family. PriA subfamily.</text>
</comment>
<dbReference type="CDD" id="cd17929">
    <property type="entry name" value="DEXHc_priA"/>
    <property type="match status" value="1"/>
</dbReference>
<keyword evidence="5 11" id="KW-0378">Hydrolase</keyword>
<evidence type="ECO:0000256" key="3">
    <source>
        <dbReference type="ARBA" id="ARBA00022723"/>
    </source>
</evidence>
<dbReference type="Pfam" id="PF00270">
    <property type="entry name" value="DEAD"/>
    <property type="match status" value="1"/>
</dbReference>
<feature type="binding site" evidence="11">
    <location>
        <position position="458"/>
    </location>
    <ligand>
        <name>Zn(2+)</name>
        <dbReference type="ChEBI" id="CHEBI:29105"/>
        <label>2</label>
    </ligand>
</feature>
<evidence type="ECO:0000313" key="14">
    <source>
        <dbReference type="EMBL" id="WAM34771.1"/>
    </source>
</evidence>
<comment type="catalytic activity">
    <reaction evidence="11">
        <text>Couples ATP hydrolysis with the unwinding of duplex DNA by translocating in the 3'-5' direction.</text>
        <dbReference type="EC" id="5.6.2.4"/>
    </reaction>
</comment>
<dbReference type="CDD" id="cd18804">
    <property type="entry name" value="SF2_C_priA"/>
    <property type="match status" value="1"/>
</dbReference>
<dbReference type="InterPro" id="IPR014001">
    <property type="entry name" value="Helicase_ATP-bd"/>
</dbReference>
<dbReference type="Gene3D" id="3.40.1440.60">
    <property type="entry name" value="PriA, 3(prime) DNA-binding domain"/>
    <property type="match status" value="1"/>
</dbReference>
<reference evidence="14" key="1">
    <citation type="submission" date="2022-12" db="EMBL/GenBank/DDBJ databases">
        <authorList>
            <person name="Bing R.G."/>
            <person name="Willard D.J."/>
            <person name="Manesh M.J.H."/>
            <person name="Laemthong T."/>
            <person name="Crosby J.R."/>
            <person name="Kelly R.M."/>
        </authorList>
    </citation>
    <scope>NUCLEOTIDE SEQUENCE</scope>
    <source>
        <strain evidence="14">DSM 8990</strain>
    </source>
</reference>
<keyword evidence="7 11" id="KW-0862">Zinc</keyword>
<evidence type="ECO:0000256" key="4">
    <source>
        <dbReference type="ARBA" id="ARBA00022741"/>
    </source>
</evidence>
<dbReference type="InterPro" id="IPR042115">
    <property type="entry name" value="PriA_3primeBD_sf"/>
</dbReference>
<dbReference type="Pfam" id="PF17764">
    <property type="entry name" value="PriA_3primeBD"/>
    <property type="match status" value="1"/>
</dbReference>
<feature type="binding site" evidence="11">
    <location>
        <position position="441"/>
    </location>
    <ligand>
        <name>Zn(2+)</name>
        <dbReference type="ChEBI" id="CHEBI:29105"/>
        <label>2</label>
    </ligand>
</feature>
<evidence type="ECO:0000256" key="6">
    <source>
        <dbReference type="ARBA" id="ARBA00022806"/>
    </source>
</evidence>
<dbReference type="Pfam" id="PF18319">
    <property type="entry name" value="Zn_ribbon_PriA"/>
    <property type="match status" value="1"/>
</dbReference>
<feature type="domain" description="Helicase C-terminal" evidence="13">
    <location>
        <begin position="466"/>
        <end position="624"/>
    </location>
</feature>
<feature type="binding site" evidence="11">
    <location>
        <position position="444"/>
    </location>
    <ligand>
        <name>Zn(2+)</name>
        <dbReference type="ChEBI" id="CHEBI:29105"/>
        <label>2</label>
    </ligand>
</feature>
<feature type="binding site" evidence="11">
    <location>
        <position position="435"/>
    </location>
    <ligand>
        <name>Zn(2+)</name>
        <dbReference type="ChEBI" id="CHEBI:29105"/>
        <label>1</label>
    </ligand>
</feature>
<dbReference type="InterPro" id="IPR001650">
    <property type="entry name" value="Helicase_C-like"/>
</dbReference>
<dbReference type="NCBIfam" id="TIGR00595">
    <property type="entry name" value="priA"/>
    <property type="match status" value="1"/>
</dbReference>
<dbReference type="InterPro" id="IPR040498">
    <property type="entry name" value="PriA_CRR"/>
</dbReference>
<keyword evidence="2 11" id="KW-0235">DNA replication</keyword>
<evidence type="ECO:0000259" key="13">
    <source>
        <dbReference type="PROSITE" id="PS51194"/>
    </source>
</evidence>
<keyword evidence="3 11" id="KW-0479">Metal-binding</keyword>
<keyword evidence="10 11" id="KW-0413">Isomerase</keyword>
<dbReference type="InterPro" id="IPR041236">
    <property type="entry name" value="PriA_C"/>
</dbReference>
<dbReference type="PROSITE" id="PS51194">
    <property type="entry name" value="HELICASE_CTER"/>
    <property type="match status" value="1"/>
</dbReference>
<comment type="cofactor">
    <cofactor evidence="11">
        <name>Zn(2+)</name>
        <dbReference type="ChEBI" id="CHEBI:29105"/>
    </cofactor>
    <text evidence="11">Binds 2 zinc ions per subunit.</text>
</comment>
<dbReference type="SMART" id="SM00490">
    <property type="entry name" value="HELICc"/>
    <property type="match status" value="1"/>
</dbReference>
<keyword evidence="15" id="KW-1185">Reference proteome</keyword>
<dbReference type="RefSeq" id="WP_045169323.1">
    <property type="nucleotide sequence ID" value="NZ_CP113865.1"/>
</dbReference>
<feature type="binding site" evidence="11">
    <location>
        <position position="474"/>
    </location>
    <ligand>
        <name>Zn(2+)</name>
        <dbReference type="ChEBI" id="CHEBI:29105"/>
        <label>1</label>
    </ligand>
</feature>
<keyword evidence="4 11" id="KW-0547">Nucleotide-binding</keyword>
<evidence type="ECO:0000256" key="8">
    <source>
        <dbReference type="ARBA" id="ARBA00022840"/>
    </source>
</evidence>
<gene>
    <name evidence="11 14" type="primary">priA</name>
    <name evidence="14" type="ORF">OTK00_001020</name>
</gene>
<evidence type="ECO:0000256" key="7">
    <source>
        <dbReference type="ARBA" id="ARBA00022833"/>
    </source>
</evidence>
<dbReference type="InterPro" id="IPR011545">
    <property type="entry name" value="DEAD/DEAH_box_helicase_dom"/>
</dbReference>
<dbReference type="PANTHER" id="PTHR30580:SF0">
    <property type="entry name" value="PRIMOSOMAL PROTEIN N"/>
    <property type="match status" value="1"/>
</dbReference>
<feature type="binding site" evidence="11">
    <location>
        <position position="432"/>
    </location>
    <ligand>
        <name>Zn(2+)</name>
        <dbReference type="ChEBI" id="CHEBI:29105"/>
        <label>1</label>
    </ligand>
</feature>
<evidence type="ECO:0000256" key="11">
    <source>
        <dbReference type="HAMAP-Rule" id="MF_00983"/>
    </source>
</evidence>
<dbReference type="EMBL" id="CP113865">
    <property type="protein sequence ID" value="WAM34771.1"/>
    <property type="molecule type" value="Genomic_DNA"/>
</dbReference>
<evidence type="ECO:0000313" key="15">
    <source>
        <dbReference type="Proteomes" id="UP001164909"/>
    </source>
</evidence>
<feature type="domain" description="Helicase ATP-binding" evidence="12">
    <location>
        <begin position="205"/>
        <end position="371"/>
    </location>
</feature>
<dbReference type="Pfam" id="PF00271">
    <property type="entry name" value="Helicase_C"/>
    <property type="match status" value="1"/>
</dbReference>
<protein>
    <recommendedName>
        <fullName evidence="11">Replication restart protein PriA</fullName>
    </recommendedName>
    <alternativeName>
        <fullName evidence="11">ATP-dependent DNA helicase PriA</fullName>
        <ecNumber evidence="11">5.6.2.4</ecNumber>
    </alternativeName>
    <alternativeName>
        <fullName evidence="11">DNA 3'-5' helicase PriA</fullName>
    </alternativeName>
</protein>
<dbReference type="SMART" id="SM00487">
    <property type="entry name" value="DEXDc"/>
    <property type="match status" value="1"/>
</dbReference>
<name>A0ABY7BTP3_9FIRM</name>
<keyword evidence="6 11" id="KW-0347">Helicase</keyword>